<dbReference type="AlphaFoldDB" id="A0A8K0GZK8"/>
<feature type="region of interest" description="Disordered" evidence="4">
    <location>
        <begin position="191"/>
        <end position="253"/>
    </location>
</feature>
<comment type="subunit">
    <text evidence="3">Binds to multiple calmodulin (CaM) in the presence of Ca(2+) and CaM-like proteins.</text>
</comment>
<feature type="compositionally biased region" description="Basic and acidic residues" evidence="4">
    <location>
        <begin position="224"/>
        <end position="235"/>
    </location>
</feature>
<keyword evidence="1" id="KW-0112">Calmodulin-binding</keyword>
<comment type="similarity">
    <text evidence="2">Belongs to the IQD family.</text>
</comment>
<dbReference type="PANTHER" id="PTHR32295">
    <property type="entry name" value="IQ-DOMAIN 5-RELATED"/>
    <property type="match status" value="1"/>
</dbReference>
<evidence type="ECO:0000256" key="2">
    <source>
        <dbReference type="ARBA" id="ARBA00024341"/>
    </source>
</evidence>
<reference evidence="6" key="1">
    <citation type="submission" date="2020-03" db="EMBL/GenBank/DDBJ databases">
        <title>A high-quality chromosome-level genome assembly of a woody plant with both climbing and erect habits, Rhamnella rubrinervis.</title>
        <authorList>
            <person name="Lu Z."/>
            <person name="Yang Y."/>
            <person name="Zhu X."/>
            <person name="Sun Y."/>
        </authorList>
    </citation>
    <scope>NUCLEOTIDE SEQUENCE</scope>
    <source>
        <strain evidence="6">BYM</strain>
        <tissue evidence="6">Leaf</tissue>
    </source>
</reference>
<feature type="region of interest" description="Disordered" evidence="4">
    <location>
        <begin position="9"/>
        <end position="35"/>
    </location>
</feature>
<proteinExistence type="inferred from homology"/>
<feature type="compositionally biased region" description="Basic and acidic residues" evidence="4">
    <location>
        <begin position="191"/>
        <end position="200"/>
    </location>
</feature>
<evidence type="ECO:0000313" key="6">
    <source>
        <dbReference type="EMBL" id="KAF3442962.1"/>
    </source>
</evidence>
<dbReference type="PANTHER" id="PTHR32295:SF10">
    <property type="entry name" value="PROTEIN IQ-DOMAIN 25"/>
    <property type="match status" value="1"/>
</dbReference>
<dbReference type="InterPro" id="IPR000048">
    <property type="entry name" value="IQ_motif_EF-hand-BS"/>
</dbReference>
<evidence type="ECO:0000256" key="4">
    <source>
        <dbReference type="SAM" id="MobiDB-lite"/>
    </source>
</evidence>
<feature type="compositionally biased region" description="Polar residues" evidence="4">
    <location>
        <begin position="201"/>
        <end position="220"/>
    </location>
</feature>
<sequence>MGRATRWLKGLFGMKKDKDHKSNSNSSDRNDKKCGRFGRDSDGLCHNPATIPPNLSTAEAAWLRSYYTETEKEQNKHAIAVAAATAAAADAAVAAAQAAVAVVRLTSHGRGTMFGGGSHEKWAAARKALRALKGLVKLQALVRGYLVRKQATATLHGMQAMIRAQATVRSHKHRGSINNETNRFEIRARKPMERFDDTRSEYTAPSHSRRLSSSLDTTATAIDESPKIVEVDTGRPKSRSRGTNTSLSDFGDDLPPYQALSSPLPCRIPTRISIPDCRNFQDISDWGLTGDECRFSTAQSTPRFVNSGGSNPPVTPAKSVCADNFFSGYANFPNYMANTKSFRAKLRSHSAPKQRPETGPRKRLSLNEMMESRNSLSGVRMQRSCSQAQEAINFKNAVMGKIDRSSSSEFGSREPDRNYLRRC</sequence>
<comment type="caution">
    <text evidence="6">The sequence shown here is derived from an EMBL/GenBank/DDBJ whole genome shotgun (WGS) entry which is preliminary data.</text>
</comment>
<feature type="region of interest" description="Disordered" evidence="4">
    <location>
        <begin position="403"/>
        <end position="423"/>
    </location>
</feature>
<dbReference type="Proteomes" id="UP000796880">
    <property type="component" value="Unassembled WGS sequence"/>
</dbReference>
<evidence type="ECO:0000256" key="1">
    <source>
        <dbReference type="ARBA" id="ARBA00022860"/>
    </source>
</evidence>
<protein>
    <recommendedName>
        <fullName evidence="5">DUF4005 domain-containing protein</fullName>
    </recommendedName>
</protein>
<name>A0A8K0GZK8_9ROSA</name>
<dbReference type="EMBL" id="VOIH02000007">
    <property type="protein sequence ID" value="KAF3442962.1"/>
    <property type="molecule type" value="Genomic_DNA"/>
</dbReference>
<feature type="domain" description="DUF4005" evidence="5">
    <location>
        <begin position="306"/>
        <end position="387"/>
    </location>
</feature>
<evidence type="ECO:0000256" key="3">
    <source>
        <dbReference type="ARBA" id="ARBA00024378"/>
    </source>
</evidence>
<dbReference type="Pfam" id="PF00612">
    <property type="entry name" value="IQ"/>
    <property type="match status" value="1"/>
</dbReference>
<evidence type="ECO:0000259" key="5">
    <source>
        <dbReference type="Pfam" id="PF13178"/>
    </source>
</evidence>
<accession>A0A8K0GZK8</accession>
<evidence type="ECO:0000313" key="7">
    <source>
        <dbReference type="Proteomes" id="UP000796880"/>
    </source>
</evidence>
<gene>
    <name evidence="6" type="ORF">FNV43_RR16880</name>
</gene>
<organism evidence="6 7">
    <name type="scientific">Rhamnella rubrinervis</name>
    <dbReference type="NCBI Taxonomy" id="2594499"/>
    <lineage>
        <taxon>Eukaryota</taxon>
        <taxon>Viridiplantae</taxon>
        <taxon>Streptophyta</taxon>
        <taxon>Embryophyta</taxon>
        <taxon>Tracheophyta</taxon>
        <taxon>Spermatophyta</taxon>
        <taxon>Magnoliopsida</taxon>
        <taxon>eudicotyledons</taxon>
        <taxon>Gunneridae</taxon>
        <taxon>Pentapetalae</taxon>
        <taxon>rosids</taxon>
        <taxon>fabids</taxon>
        <taxon>Rosales</taxon>
        <taxon>Rhamnaceae</taxon>
        <taxon>rhamnoid group</taxon>
        <taxon>Rhamneae</taxon>
        <taxon>Rhamnella</taxon>
    </lineage>
</organism>
<dbReference type="Pfam" id="PF13178">
    <property type="entry name" value="DUF4005"/>
    <property type="match status" value="1"/>
</dbReference>
<dbReference type="InterPro" id="IPR025064">
    <property type="entry name" value="DUF4005"/>
</dbReference>
<feature type="compositionally biased region" description="Basic and acidic residues" evidence="4">
    <location>
        <begin position="14"/>
        <end position="35"/>
    </location>
</feature>
<dbReference type="GO" id="GO:0005516">
    <property type="term" value="F:calmodulin binding"/>
    <property type="evidence" value="ECO:0007669"/>
    <property type="project" value="UniProtKB-KW"/>
</dbReference>
<dbReference type="OrthoDB" id="1704267at2759"/>
<dbReference type="PROSITE" id="PS50096">
    <property type="entry name" value="IQ"/>
    <property type="match status" value="1"/>
</dbReference>
<keyword evidence="7" id="KW-1185">Reference proteome</keyword>